<dbReference type="SUPFAM" id="SSF141868">
    <property type="entry name" value="EAL domain-like"/>
    <property type="match status" value="1"/>
</dbReference>
<dbReference type="PIRSF" id="PIRSF003180">
    <property type="entry name" value="DiGMPpdiest_YuxH"/>
    <property type="match status" value="1"/>
</dbReference>
<dbReference type="PROSITE" id="PS51833">
    <property type="entry name" value="HDOD"/>
    <property type="match status" value="1"/>
</dbReference>
<feature type="domain" description="HDOD" evidence="2">
    <location>
        <begin position="200"/>
        <end position="393"/>
    </location>
</feature>
<accession>A0ABV7FSZ3</accession>
<sequence>MITHIARQAIYNIDANVIAYELLFRDGKENCFPDISPDEATSNILANSHLSIGLENITTHKTAFINFHKDTLIHHFPTTLDPKRTVIEIVETVNVTDELVKACKHIKGMGYKLALDDYDFSEQWKALESLVDYVKIEVDYVLSGKQFVLEKIKAFKQLGITLIAEKVETQREFNACRALGFQLFQGYFLSKPEMIEHKSLDAAASSVMELISISSEPEFDFAKLNAVFEKDLGLSFKLMRFINNPTFNKRERIESLEHALKYLGSVELKKFIALLAIANLRGSKPEALLVMSLVRGQFCKIQADLMSMAQNPPSSLIMGLFSFVDALIDMPMEKVTQTLPFSDEIKSALCSASQDKTPSCVFGKQLLMCKAFEHADFHKIAELCKQLNMCESDVFEAYYASMLWAEEMRKCAQ</sequence>
<evidence type="ECO:0000313" key="3">
    <source>
        <dbReference type="EMBL" id="MFC3122376.1"/>
    </source>
</evidence>
<proteinExistence type="predicted"/>
<comment type="caution">
    <text evidence="3">The sequence shown here is derived from an EMBL/GenBank/DDBJ whole genome shotgun (WGS) entry which is preliminary data.</text>
</comment>
<evidence type="ECO:0000259" key="2">
    <source>
        <dbReference type="PROSITE" id="PS51833"/>
    </source>
</evidence>
<dbReference type="EMBL" id="JBHRSW010000021">
    <property type="protein sequence ID" value="MFC3122376.1"/>
    <property type="molecule type" value="Genomic_DNA"/>
</dbReference>
<name>A0ABV7FSZ3_9ALTE</name>
<dbReference type="Pfam" id="PF08668">
    <property type="entry name" value="HDOD"/>
    <property type="match status" value="1"/>
</dbReference>
<dbReference type="RefSeq" id="WP_376920507.1">
    <property type="nucleotide sequence ID" value="NZ_JBHRSW010000021.1"/>
</dbReference>
<dbReference type="InterPro" id="IPR014408">
    <property type="entry name" value="dGMP_Pdiesterase_EAL/HD-GYP"/>
</dbReference>
<dbReference type="InterPro" id="IPR052340">
    <property type="entry name" value="RNase_Y/CdgJ"/>
</dbReference>
<dbReference type="InterPro" id="IPR035919">
    <property type="entry name" value="EAL_sf"/>
</dbReference>
<dbReference type="PANTHER" id="PTHR33525">
    <property type="match status" value="1"/>
</dbReference>
<dbReference type="InterPro" id="IPR013976">
    <property type="entry name" value="HDOD"/>
</dbReference>
<dbReference type="Proteomes" id="UP001595478">
    <property type="component" value="Unassembled WGS sequence"/>
</dbReference>
<dbReference type="PANTHER" id="PTHR33525:SF4">
    <property type="entry name" value="CYCLIC DI-GMP PHOSPHODIESTERASE CDGJ"/>
    <property type="match status" value="1"/>
</dbReference>
<dbReference type="SMART" id="SM00052">
    <property type="entry name" value="EAL"/>
    <property type="match status" value="1"/>
</dbReference>
<keyword evidence="4" id="KW-1185">Reference proteome</keyword>
<protein>
    <submittedName>
        <fullName evidence="3">EAL and HDOD domain-containing protein</fullName>
    </submittedName>
</protein>
<dbReference type="Gene3D" id="1.10.3210.10">
    <property type="entry name" value="Hypothetical protein af1432"/>
    <property type="match status" value="1"/>
</dbReference>
<reference evidence="4" key="1">
    <citation type="journal article" date="2019" name="Int. J. Syst. Evol. Microbiol.">
        <title>The Global Catalogue of Microorganisms (GCM) 10K type strain sequencing project: providing services to taxonomists for standard genome sequencing and annotation.</title>
        <authorList>
            <consortium name="The Broad Institute Genomics Platform"/>
            <consortium name="The Broad Institute Genome Sequencing Center for Infectious Disease"/>
            <person name="Wu L."/>
            <person name="Ma J."/>
        </authorList>
    </citation>
    <scope>NUCLEOTIDE SEQUENCE [LARGE SCALE GENOMIC DNA]</scope>
    <source>
        <strain evidence="4">KCTC 52473</strain>
    </source>
</reference>
<dbReference type="Pfam" id="PF00563">
    <property type="entry name" value="EAL"/>
    <property type="match status" value="1"/>
</dbReference>
<gene>
    <name evidence="3" type="ORF">ACFOHL_12165</name>
</gene>
<evidence type="ECO:0000259" key="1">
    <source>
        <dbReference type="PROSITE" id="PS50883"/>
    </source>
</evidence>
<dbReference type="PROSITE" id="PS50883">
    <property type="entry name" value="EAL"/>
    <property type="match status" value="1"/>
</dbReference>
<organism evidence="3 4">
    <name type="scientific">Agaribacter flavus</name>
    <dbReference type="NCBI Taxonomy" id="1902781"/>
    <lineage>
        <taxon>Bacteria</taxon>
        <taxon>Pseudomonadati</taxon>
        <taxon>Pseudomonadota</taxon>
        <taxon>Gammaproteobacteria</taxon>
        <taxon>Alteromonadales</taxon>
        <taxon>Alteromonadaceae</taxon>
        <taxon>Agaribacter</taxon>
    </lineage>
</organism>
<feature type="domain" description="EAL" evidence="1">
    <location>
        <begin position="1"/>
        <end position="206"/>
    </location>
</feature>
<evidence type="ECO:0000313" key="4">
    <source>
        <dbReference type="Proteomes" id="UP001595478"/>
    </source>
</evidence>
<dbReference type="Gene3D" id="3.20.20.450">
    <property type="entry name" value="EAL domain"/>
    <property type="match status" value="1"/>
</dbReference>
<dbReference type="SUPFAM" id="SSF109604">
    <property type="entry name" value="HD-domain/PDEase-like"/>
    <property type="match status" value="1"/>
</dbReference>
<dbReference type="InterPro" id="IPR001633">
    <property type="entry name" value="EAL_dom"/>
</dbReference>